<dbReference type="SUPFAM" id="SSF109604">
    <property type="entry name" value="HD-domain/PDEase-like"/>
    <property type="match status" value="1"/>
</dbReference>
<comment type="subcellular location">
    <subcellularLocation>
        <location evidence="1">Cytoplasm</location>
    </subcellularLocation>
    <subcellularLocation>
        <location evidence="2">Secreted</location>
    </subcellularLocation>
</comment>
<dbReference type="GO" id="GO:0019310">
    <property type="term" value="P:inositol catabolic process"/>
    <property type="evidence" value="ECO:0007669"/>
    <property type="project" value="InterPro"/>
</dbReference>
<feature type="region of interest" description="Disordered" evidence="23">
    <location>
        <begin position="252"/>
        <end position="280"/>
    </location>
</feature>
<dbReference type="Pfam" id="PF00019">
    <property type="entry name" value="TGF_beta"/>
    <property type="match status" value="1"/>
</dbReference>
<dbReference type="Pfam" id="PF01805">
    <property type="entry name" value="Surp"/>
    <property type="match status" value="2"/>
</dbReference>
<organism evidence="26 27">
    <name type="scientific">Eufriesea mexicana</name>
    <dbReference type="NCBI Taxonomy" id="516756"/>
    <lineage>
        <taxon>Eukaryota</taxon>
        <taxon>Metazoa</taxon>
        <taxon>Ecdysozoa</taxon>
        <taxon>Arthropoda</taxon>
        <taxon>Hexapoda</taxon>
        <taxon>Insecta</taxon>
        <taxon>Pterygota</taxon>
        <taxon>Neoptera</taxon>
        <taxon>Endopterygota</taxon>
        <taxon>Hymenoptera</taxon>
        <taxon>Apocrita</taxon>
        <taxon>Aculeata</taxon>
        <taxon>Apoidea</taxon>
        <taxon>Anthophila</taxon>
        <taxon>Apidae</taxon>
        <taxon>Eufriesea</taxon>
    </lineage>
</organism>
<evidence type="ECO:0000256" key="12">
    <source>
        <dbReference type="ARBA" id="ARBA00022884"/>
    </source>
</evidence>
<dbReference type="SUPFAM" id="SSF109905">
    <property type="entry name" value="Surp module (SWAP domain)"/>
    <property type="match status" value="2"/>
</dbReference>
<evidence type="ECO:0000256" key="8">
    <source>
        <dbReference type="ARBA" id="ARBA00022525"/>
    </source>
</evidence>
<dbReference type="PROSITE" id="PS50128">
    <property type="entry name" value="SURP"/>
    <property type="match status" value="2"/>
</dbReference>
<feature type="binding site" evidence="20">
    <location>
        <position position="891"/>
    </location>
    <ligand>
        <name>Fe cation</name>
        <dbReference type="ChEBI" id="CHEBI:24875"/>
        <label>1</label>
    </ligand>
</feature>
<feature type="domain" description="SURP motif" evidence="24">
    <location>
        <begin position="522"/>
        <end position="562"/>
    </location>
</feature>
<dbReference type="InterPro" id="IPR007828">
    <property type="entry name" value="Inositol_oxygenase"/>
</dbReference>
<feature type="coiled-coil region" evidence="22">
    <location>
        <begin position="590"/>
        <end position="620"/>
    </location>
</feature>
<comment type="pathway">
    <text evidence="3">Polyol metabolism; myo-inositol degradation into D-glucuronate; D-glucuronate from myo-inositol: step 1/1.</text>
</comment>
<dbReference type="PANTHER" id="PTHR13161">
    <property type="entry name" value="SPLICING FACTOR SUPPRESSOR OF WHITE APRICOT"/>
    <property type="match status" value="1"/>
</dbReference>
<keyword evidence="15" id="KW-0805">Transcription regulation</keyword>
<keyword evidence="13" id="KW-0560">Oxidoreductase</keyword>
<accession>A0A310SSC5</accession>
<evidence type="ECO:0000256" key="2">
    <source>
        <dbReference type="ARBA" id="ARBA00004613"/>
    </source>
</evidence>
<dbReference type="SUPFAM" id="SSF57501">
    <property type="entry name" value="Cystine-knot cytokines"/>
    <property type="match status" value="1"/>
</dbReference>
<dbReference type="CDD" id="cd13755">
    <property type="entry name" value="TGF_beta_maverick"/>
    <property type="match status" value="1"/>
</dbReference>
<dbReference type="PANTHER" id="PTHR13161:SF15">
    <property type="entry name" value="SPLICING FACTOR, SUPPRESSOR OF WHITE-APRICOT HOMOLOG"/>
    <property type="match status" value="1"/>
</dbReference>
<dbReference type="GO" id="GO:0005506">
    <property type="term" value="F:iron ion binding"/>
    <property type="evidence" value="ECO:0007669"/>
    <property type="project" value="InterPro"/>
</dbReference>
<dbReference type="Pfam" id="PF00688">
    <property type="entry name" value="TGFb_propeptide"/>
    <property type="match status" value="1"/>
</dbReference>
<dbReference type="GO" id="GO:0008083">
    <property type="term" value="F:growth factor activity"/>
    <property type="evidence" value="ECO:0007669"/>
    <property type="project" value="UniProtKB-KW"/>
</dbReference>
<evidence type="ECO:0000313" key="27">
    <source>
        <dbReference type="Proteomes" id="UP000250275"/>
    </source>
</evidence>
<evidence type="ECO:0000256" key="10">
    <source>
        <dbReference type="ARBA" id="ARBA00022723"/>
    </source>
</evidence>
<dbReference type="InterPro" id="IPR001111">
    <property type="entry name" value="TGF-b_propeptide"/>
</dbReference>
<dbReference type="GO" id="GO:0000395">
    <property type="term" value="P:mRNA 5'-splice site recognition"/>
    <property type="evidence" value="ECO:0007669"/>
    <property type="project" value="TreeGrafter"/>
</dbReference>
<evidence type="ECO:0000256" key="21">
    <source>
        <dbReference type="RuleBase" id="RU000354"/>
    </source>
</evidence>
<dbReference type="FunFam" id="2.10.90.10:FF:000058">
    <property type="entry name" value="Maverick"/>
    <property type="match status" value="1"/>
</dbReference>
<evidence type="ECO:0000259" key="24">
    <source>
        <dbReference type="PROSITE" id="PS50128"/>
    </source>
</evidence>
<dbReference type="UniPathway" id="UPA00111">
    <property type="reaction ID" value="UER00527"/>
</dbReference>
<evidence type="ECO:0000256" key="19">
    <source>
        <dbReference type="ARBA" id="ARBA00023187"/>
    </source>
</evidence>
<dbReference type="GO" id="GO:0003723">
    <property type="term" value="F:RNA binding"/>
    <property type="evidence" value="ECO:0007669"/>
    <property type="project" value="UniProtKB-KW"/>
</dbReference>
<keyword evidence="12" id="KW-0694">RNA-binding</keyword>
<feature type="compositionally biased region" description="Basic and acidic residues" evidence="23">
    <location>
        <begin position="805"/>
        <end position="814"/>
    </location>
</feature>
<evidence type="ECO:0000256" key="3">
    <source>
        <dbReference type="ARBA" id="ARBA00005167"/>
    </source>
</evidence>
<evidence type="ECO:0000256" key="13">
    <source>
        <dbReference type="ARBA" id="ARBA00023002"/>
    </source>
</evidence>
<feature type="region of interest" description="Disordered" evidence="23">
    <location>
        <begin position="784"/>
        <end position="889"/>
    </location>
</feature>
<dbReference type="PROSITE" id="PS00250">
    <property type="entry name" value="TGF_BETA_1"/>
    <property type="match status" value="1"/>
</dbReference>
<protein>
    <recommendedName>
        <fullName evidence="6">inositol oxygenase</fullName>
        <ecNumber evidence="6">1.13.99.1</ecNumber>
    </recommendedName>
</protein>
<dbReference type="GO" id="GO:0050113">
    <property type="term" value="F:inositol oxygenase activity"/>
    <property type="evidence" value="ECO:0007669"/>
    <property type="project" value="UniProtKB-EC"/>
</dbReference>
<dbReference type="Pfam" id="PF05153">
    <property type="entry name" value="MIOX"/>
    <property type="match status" value="1"/>
</dbReference>
<dbReference type="SMART" id="SM00204">
    <property type="entry name" value="TGFB"/>
    <property type="match status" value="1"/>
</dbReference>
<dbReference type="SMART" id="SM01141">
    <property type="entry name" value="DRY_EERY"/>
    <property type="match status" value="1"/>
</dbReference>
<feature type="region of interest" description="Disordered" evidence="23">
    <location>
        <begin position="148"/>
        <end position="188"/>
    </location>
</feature>
<dbReference type="Gene3D" id="2.60.120.970">
    <property type="match status" value="1"/>
</dbReference>
<evidence type="ECO:0000256" key="23">
    <source>
        <dbReference type="SAM" id="MobiDB-lite"/>
    </source>
</evidence>
<dbReference type="OrthoDB" id="5949851at2759"/>
<evidence type="ECO:0000256" key="17">
    <source>
        <dbReference type="ARBA" id="ARBA00023157"/>
    </source>
</evidence>
<dbReference type="Proteomes" id="UP000250275">
    <property type="component" value="Unassembled WGS sequence"/>
</dbReference>
<evidence type="ECO:0000256" key="14">
    <source>
        <dbReference type="ARBA" id="ARBA00023004"/>
    </source>
</evidence>
<comment type="similarity">
    <text evidence="5 21">Belongs to the TGF-beta family.</text>
</comment>
<feature type="compositionally biased region" description="Basic and acidic residues" evidence="23">
    <location>
        <begin position="254"/>
        <end position="269"/>
    </location>
</feature>
<dbReference type="InterPro" id="IPR017948">
    <property type="entry name" value="TGFb_CS"/>
</dbReference>
<feature type="region of interest" description="Disordered" evidence="23">
    <location>
        <begin position="654"/>
        <end position="699"/>
    </location>
</feature>
<reference evidence="26 27" key="1">
    <citation type="submission" date="2015-07" db="EMBL/GenBank/DDBJ databases">
        <title>The genome of Eufriesea mexicana.</title>
        <authorList>
            <person name="Pan H."/>
            <person name="Kapheim K."/>
        </authorList>
    </citation>
    <scope>NUCLEOTIDE SEQUENCE [LARGE SCALE GENOMIC DNA]</scope>
    <source>
        <strain evidence="26">0111107269</strain>
        <tissue evidence="26">Whole body</tissue>
    </source>
</reference>
<comment type="similarity">
    <text evidence="4">Belongs to the myo-inositol oxygenase family.</text>
</comment>
<keyword evidence="18" id="KW-0804">Transcription</keyword>
<dbReference type="FunFam" id="1.10.10.790:FF:000002">
    <property type="entry name" value="Splicing factor 3A subunit 1"/>
    <property type="match status" value="1"/>
</dbReference>
<evidence type="ECO:0000256" key="20">
    <source>
        <dbReference type="PIRSR" id="PIRSR607828-2"/>
    </source>
</evidence>
<dbReference type="SMART" id="SM00648">
    <property type="entry name" value="SWAP"/>
    <property type="match status" value="2"/>
</dbReference>
<evidence type="ECO:0000313" key="26">
    <source>
        <dbReference type="EMBL" id="OAD62490.1"/>
    </source>
</evidence>
<feature type="compositionally biased region" description="Polar residues" evidence="23">
    <location>
        <begin position="784"/>
        <end position="802"/>
    </location>
</feature>
<feature type="compositionally biased region" description="Polar residues" evidence="23">
    <location>
        <begin position="682"/>
        <end position="696"/>
    </location>
</feature>
<dbReference type="InterPro" id="IPR001839">
    <property type="entry name" value="TGF-b_C"/>
</dbReference>
<dbReference type="Pfam" id="PF09750">
    <property type="entry name" value="DRY_EERY"/>
    <property type="match status" value="1"/>
</dbReference>
<evidence type="ECO:0000256" key="22">
    <source>
        <dbReference type="SAM" id="Coils"/>
    </source>
</evidence>
<proteinExistence type="inferred from homology"/>
<evidence type="ECO:0000256" key="18">
    <source>
        <dbReference type="ARBA" id="ARBA00023163"/>
    </source>
</evidence>
<dbReference type="GO" id="GO:0005737">
    <property type="term" value="C:cytoplasm"/>
    <property type="evidence" value="ECO:0007669"/>
    <property type="project" value="UniProtKB-SubCell"/>
</dbReference>
<dbReference type="InterPro" id="IPR019147">
    <property type="entry name" value="SWAP_N_domain"/>
</dbReference>
<keyword evidence="17" id="KW-1015">Disulfide bond</keyword>
<keyword evidence="16 21" id="KW-0339">Growth factor</keyword>
<evidence type="ECO:0000256" key="6">
    <source>
        <dbReference type="ARBA" id="ARBA00011919"/>
    </source>
</evidence>
<keyword evidence="19" id="KW-0508">mRNA splicing</keyword>
<evidence type="ECO:0000256" key="9">
    <source>
        <dbReference type="ARBA" id="ARBA00022664"/>
    </source>
</evidence>
<dbReference type="GO" id="GO:0005576">
    <property type="term" value="C:extracellular region"/>
    <property type="evidence" value="ECO:0007669"/>
    <property type="project" value="UniProtKB-SubCell"/>
</dbReference>
<comment type="cofactor">
    <cofactor evidence="20">
        <name>Fe cation</name>
        <dbReference type="ChEBI" id="CHEBI:24875"/>
    </cofactor>
    <text evidence="20">Binds 2 iron ions per subunit.</text>
</comment>
<evidence type="ECO:0000259" key="25">
    <source>
        <dbReference type="PROSITE" id="PS51362"/>
    </source>
</evidence>
<gene>
    <name evidence="26" type="ORF">WN48_07143</name>
</gene>
<dbReference type="InterPro" id="IPR000061">
    <property type="entry name" value="Surp"/>
</dbReference>
<evidence type="ECO:0000256" key="7">
    <source>
        <dbReference type="ARBA" id="ARBA00022490"/>
    </source>
</evidence>
<evidence type="ECO:0000256" key="11">
    <source>
        <dbReference type="ARBA" id="ARBA00022737"/>
    </source>
</evidence>
<keyword evidence="22" id="KW-0175">Coiled coil</keyword>
<evidence type="ECO:0000256" key="4">
    <source>
        <dbReference type="ARBA" id="ARBA00005286"/>
    </source>
</evidence>
<dbReference type="Gene3D" id="2.10.90.10">
    <property type="entry name" value="Cystine-knot cytokines"/>
    <property type="match status" value="1"/>
</dbReference>
<evidence type="ECO:0000256" key="15">
    <source>
        <dbReference type="ARBA" id="ARBA00023015"/>
    </source>
</evidence>
<sequence>MATPKSQRWMVDSGILRKKNGEEEPQELLVFGYSCKLFRDDDKAKMIDQGKHLIPWMGDSTLKIDRYDGRGALGDLRTYEPPTGGFDQRTILTEDELKVEQLCDEERYRSLYSSEMEDSVYHEEEIKRLHQALDSENTYSQVAYDYNEEGNNSKNACDDSQSPKRSEGSQEEDQAFVPPPDLEIPDGISLPETQKLNAIITKTALFISRQGGQMEILIKAKQANNPQFSFLSIDGRLHQYYRYILDAIKTGKYNPEKQPEKEESEHEEGSSDQDDEPYLHPSLASSLTKIEAVCTGFTVELISAIQGSNTGIIDRKGSLDAHNVHAPSIPSIQYKPSADCAYSMLVNKITGKPPPSKAVPSQHSETAIQPATSVGYYHPMPGQTYSLYSSSITATATAMAPAIATSTSTITAMSTPTPTSTPTSIVTATTTAPGTAITVATATTMANPVQYSHGPVIYGPNGQIQSSLQINVANVLSSANEMIATQVTTNESQPPLVPYGSTSQKQLSRPSFIVPPADVQIIIDKMASYVAKNGRDFEAIVKNKGDPRFNFLELSHQYHGYYAHKLTIYEGAINPKVLTEEELLQKQEPQEEKQKKLEELQKKQQRMEEVQKRVKMIQAKKKCEPRLKEATTIAEGVKQVTTVSFSIKKPKDGETGVIEKRNALPLEESDDEMEGESKDGNSKPSSPQDSNEQGSLNVLGMTIDKDVGGVWKSEKKWKNEEKELVDLTDEILEDCQKEIRHKQAEDRIKDKLVAAARDKLAATSRERQLQLERKKKAAAFLSQIQSSGLPKGSGTSASTVNQVGIRKDDSDEVHSVPSPSPSPSLDDAKSSCDSRTTGGNSLMDRLKSADLASKRSRPRSRSPSGNRSYTDRQKFHKKHKKKKSSHRSKYDLYTKSDELPNIEKLWPYYEKLIEKYIPGILECNNDKEDRRRCVGHYRPKRNEGFSRVIGIATIVAVVATAVAVALCVPAASAVPMLSRENPLSRTGPRHDLDRSTGLEDVYEDAFREEDRPTTGTILNETELDIIRRSIARSLGLKRIPDPSKVERLDSVDEDDERRRRRCVWLVVIADVGKDARAGEDASGIARTPVVAAFIADSVAANVSQAEYERAHREYLTRMQPSFGEQTFHGEKKLYVFPATAYPGNESNQLAETTEREKPYRHSLFFPVEIPQKDIDRTTVDHATLRLLLHGPTIDQYIERSELDVLLYVRVSSRRSRKLIDRRRIRTQDWRNSRWLELDATLAVSSWLEATLENLGLELEFLLDGDEPVRRTFSSPVLNVFTTSGSSLPSSDRIKRSSPEQFMSLHKGRRTKCKGESKKCCRHELTVMFKDLKGFEFIVSPKTFDAGYCKGRCPPRYNPAHHHALLQSLLWKEDRKKVPKPCCAPSKLDQLMIVYFDENDSTQLKVSYWKDIQVLECACS</sequence>
<keyword evidence="27" id="KW-1185">Reference proteome</keyword>
<keyword evidence="10 20" id="KW-0479">Metal-binding</keyword>
<keyword evidence="11" id="KW-0677">Repeat</keyword>
<keyword evidence="9" id="KW-0507">mRNA processing</keyword>
<keyword evidence="14 20" id="KW-0408">Iron</keyword>
<evidence type="ECO:0000256" key="5">
    <source>
        <dbReference type="ARBA" id="ARBA00006656"/>
    </source>
</evidence>
<dbReference type="Gene3D" id="1.10.10.790">
    <property type="entry name" value="Surp module"/>
    <property type="match status" value="2"/>
</dbReference>
<dbReference type="InterPro" id="IPR040397">
    <property type="entry name" value="SWAP"/>
</dbReference>
<dbReference type="InterPro" id="IPR035967">
    <property type="entry name" value="SWAP/Surp_sf"/>
</dbReference>
<name>A0A310SSC5_9HYME</name>
<dbReference type="InterPro" id="IPR029034">
    <property type="entry name" value="Cystine-knot_cytokine"/>
</dbReference>
<dbReference type="EC" id="1.13.99.1" evidence="6"/>
<keyword evidence="8" id="KW-0964">Secreted</keyword>
<evidence type="ECO:0000256" key="16">
    <source>
        <dbReference type="ARBA" id="ARBA00023030"/>
    </source>
</evidence>
<feature type="domain" description="TGF-beta family profile" evidence="25">
    <location>
        <begin position="1292"/>
        <end position="1419"/>
    </location>
</feature>
<feature type="compositionally biased region" description="Polar residues" evidence="23">
    <location>
        <begin position="149"/>
        <end position="160"/>
    </location>
</feature>
<dbReference type="PROSITE" id="PS51362">
    <property type="entry name" value="TGF_BETA_2"/>
    <property type="match status" value="1"/>
</dbReference>
<keyword evidence="7" id="KW-0963">Cytoplasm</keyword>
<feature type="compositionally biased region" description="Basic residues" evidence="23">
    <location>
        <begin position="874"/>
        <end position="887"/>
    </location>
</feature>
<feature type="domain" description="SURP motif" evidence="24">
    <location>
        <begin position="199"/>
        <end position="241"/>
    </location>
</feature>
<dbReference type="EMBL" id="KQ759866">
    <property type="protein sequence ID" value="OAD62490.1"/>
    <property type="molecule type" value="Genomic_DNA"/>
</dbReference>
<evidence type="ECO:0000256" key="1">
    <source>
        <dbReference type="ARBA" id="ARBA00004496"/>
    </source>
</evidence>